<gene>
    <name evidence="1" type="ORF">ACFQJ6_08310</name>
</gene>
<reference evidence="1 2" key="1">
    <citation type="journal article" date="2019" name="Int. J. Syst. Evol. Microbiol.">
        <title>The Global Catalogue of Microorganisms (GCM) 10K type strain sequencing project: providing services to taxonomists for standard genome sequencing and annotation.</title>
        <authorList>
            <consortium name="The Broad Institute Genomics Platform"/>
            <consortium name="The Broad Institute Genome Sequencing Center for Infectious Disease"/>
            <person name="Wu L."/>
            <person name="Ma J."/>
        </authorList>
    </citation>
    <scope>NUCLEOTIDE SEQUENCE [LARGE SCALE GENOMIC DNA]</scope>
    <source>
        <strain evidence="1 2">DT72</strain>
    </source>
</reference>
<evidence type="ECO:0000313" key="1">
    <source>
        <dbReference type="EMBL" id="MFC7080119.1"/>
    </source>
</evidence>
<keyword evidence="2" id="KW-1185">Reference proteome</keyword>
<proteinExistence type="predicted"/>
<dbReference type="AlphaFoldDB" id="A0ABD5WHY8"/>
<dbReference type="GeneID" id="79303296"/>
<sequence length="87" mass="9457">MKSAENLDEVHVAGADGRVVRTVEDPSETDLRRLRTEIGPDEQVVSPECTVKCRVDCGYTCCGYRCECKTCDDGSKVCSDCSCPDGC</sequence>
<dbReference type="RefSeq" id="WP_276282062.1">
    <property type="nucleotide sequence ID" value="NZ_CP119809.1"/>
</dbReference>
<dbReference type="EMBL" id="JBHSZH010000005">
    <property type="protein sequence ID" value="MFC7080119.1"/>
    <property type="molecule type" value="Genomic_DNA"/>
</dbReference>
<comment type="caution">
    <text evidence="1">The sequence shown here is derived from an EMBL/GenBank/DDBJ whole genome shotgun (WGS) entry which is preliminary data.</text>
</comment>
<protein>
    <recommendedName>
        <fullName evidence="3">Metallothionein</fullName>
    </recommendedName>
</protein>
<dbReference type="Proteomes" id="UP001596407">
    <property type="component" value="Unassembled WGS sequence"/>
</dbReference>
<evidence type="ECO:0000313" key="2">
    <source>
        <dbReference type="Proteomes" id="UP001596407"/>
    </source>
</evidence>
<evidence type="ECO:0008006" key="3">
    <source>
        <dbReference type="Google" id="ProtNLM"/>
    </source>
</evidence>
<organism evidence="1 2">
    <name type="scientific">Halorussus caseinilyticus</name>
    <dbReference type="NCBI Taxonomy" id="3034025"/>
    <lineage>
        <taxon>Archaea</taxon>
        <taxon>Methanobacteriati</taxon>
        <taxon>Methanobacteriota</taxon>
        <taxon>Stenosarchaea group</taxon>
        <taxon>Halobacteria</taxon>
        <taxon>Halobacteriales</taxon>
        <taxon>Haladaptataceae</taxon>
        <taxon>Halorussus</taxon>
    </lineage>
</organism>
<name>A0ABD5WHY8_9EURY</name>
<accession>A0ABD5WHY8</accession>